<keyword evidence="2" id="KW-1003">Cell membrane</keyword>
<organism evidence="9 10">
    <name type="scientific">Nocardioides conyzicola</name>
    <dbReference type="NCBI Taxonomy" id="1651781"/>
    <lineage>
        <taxon>Bacteria</taxon>
        <taxon>Bacillati</taxon>
        <taxon>Actinomycetota</taxon>
        <taxon>Actinomycetes</taxon>
        <taxon>Propionibacteriales</taxon>
        <taxon>Nocardioidaceae</taxon>
        <taxon>Nocardioides</taxon>
    </lineage>
</organism>
<reference evidence="10" key="1">
    <citation type="journal article" date="2019" name="Int. J. Syst. Evol. Microbiol.">
        <title>The Global Catalogue of Microorganisms (GCM) 10K type strain sequencing project: providing services to taxonomists for standard genome sequencing and annotation.</title>
        <authorList>
            <consortium name="The Broad Institute Genomics Platform"/>
            <consortium name="The Broad Institute Genome Sequencing Center for Infectious Disease"/>
            <person name="Wu L."/>
            <person name="Ma J."/>
        </authorList>
    </citation>
    <scope>NUCLEOTIDE SEQUENCE [LARGE SCALE GENOMIC DNA]</scope>
    <source>
        <strain evidence="10">JCM 18531</strain>
    </source>
</reference>
<evidence type="ECO:0000256" key="7">
    <source>
        <dbReference type="SAM" id="Phobius"/>
    </source>
</evidence>
<evidence type="ECO:0000256" key="1">
    <source>
        <dbReference type="ARBA" id="ARBA00004651"/>
    </source>
</evidence>
<evidence type="ECO:0000313" key="10">
    <source>
        <dbReference type="Proteomes" id="UP001499974"/>
    </source>
</evidence>
<keyword evidence="4 7" id="KW-1133">Transmembrane helix</keyword>
<feature type="compositionally biased region" description="Basic and acidic residues" evidence="6">
    <location>
        <begin position="121"/>
        <end position="145"/>
    </location>
</feature>
<evidence type="ECO:0000256" key="6">
    <source>
        <dbReference type="SAM" id="MobiDB-lite"/>
    </source>
</evidence>
<comment type="caution">
    <text evidence="9">The sequence shown here is derived from an EMBL/GenBank/DDBJ whole genome shotgun (WGS) entry which is preliminary data.</text>
</comment>
<dbReference type="Proteomes" id="UP001499974">
    <property type="component" value="Unassembled WGS sequence"/>
</dbReference>
<dbReference type="EMBL" id="BAABKM010000002">
    <property type="protein sequence ID" value="GAA4706301.1"/>
    <property type="molecule type" value="Genomic_DNA"/>
</dbReference>
<evidence type="ECO:0000259" key="8">
    <source>
        <dbReference type="Pfam" id="PF13396"/>
    </source>
</evidence>
<keyword evidence="5 7" id="KW-0472">Membrane</keyword>
<feature type="domain" description="Cardiolipin synthase N-terminal" evidence="8">
    <location>
        <begin position="67"/>
        <end position="112"/>
    </location>
</feature>
<feature type="region of interest" description="Disordered" evidence="6">
    <location>
        <begin position="113"/>
        <end position="145"/>
    </location>
</feature>
<protein>
    <recommendedName>
        <fullName evidence="8">Cardiolipin synthase N-terminal domain-containing protein</fullName>
    </recommendedName>
</protein>
<gene>
    <name evidence="9" type="ORF">GCM10023349_25450</name>
</gene>
<proteinExistence type="predicted"/>
<comment type="subcellular location">
    <subcellularLocation>
        <location evidence="1">Cell membrane</location>
        <topology evidence="1">Multi-pass membrane protein</topology>
    </subcellularLocation>
</comment>
<feature type="transmembrane region" description="Helical" evidence="7">
    <location>
        <begin position="59"/>
        <end position="78"/>
    </location>
</feature>
<evidence type="ECO:0000256" key="3">
    <source>
        <dbReference type="ARBA" id="ARBA00022692"/>
    </source>
</evidence>
<feature type="transmembrane region" description="Helical" evidence="7">
    <location>
        <begin position="90"/>
        <end position="110"/>
    </location>
</feature>
<name>A0ABP8XE87_9ACTN</name>
<evidence type="ECO:0000313" key="9">
    <source>
        <dbReference type="EMBL" id="GAA4706301.1"/>
    </source>
</evidence>
<dbReference type="Pfam" id="PF13396">
    <property type="entry name" value="PLDc_N"/>
    <property type="match status" value="1"/>
</dbReference>
<evidence type="ECO:0000256" key="4">
    <source>
        <dbReference type="ARBA" id="ARBA00022989"/>
    </source>
</evidence>
<evidence type="ECO:0000256" key="5">
    <source>
        <dbReference type="ARBA" id="ARBA00023136"/>
    </source>
</evidence>
<sequence>MGPSYAARWRADAGRNHSRGIEAKASATRSASIHPSVPRDRQTASVCVRHTRAVIKLEGLVGIVVFALWVFCLVDAIGTHSDRVRNLPKVAWILLILLFPFVGSIAWLVAGRPESSGPRRSAYEREQPEFPEYDRPGRAAAVDPEKDAEFLRQIRERAEAQRKQYDDQKRREREADGPPEG</sequence>
<keyword evidence="10" id="KW-1185">Reference proteome</keyword>
<keyword evidence="3 7" id="KW-0812">Transmembrane</keyword>
<accession>A0ABP8XE87</accession>
<evidence type="ECO:0000256" key="2">
    <source>
        <dbReference type="ARBA" id="ARBA00022475"/>
    </source>
</evidence>
<feature type="region of interest" description="Disordered" evidence="6">
    <location>
        <begin position="159"/>
        <end position="181"/>
    </location>
</feature>
<dbReference type="InterPro" id="IPR027379">
    <property type="entry name" value="CLS_N"/>
</dbReference>